<evidence type="ECO:0000256" key="1">
    <source>
        <dbReference type="SAM" id="MobiDB-lite"/>
    </source>
</evidence>
<accession>A0ABV1BHS8</accession>
<feature type="region of interest" description="Disordered" evidence="1">
    <location>
        <begin position="356"/>
        <end position="375"/>
    </location>
</feature>
<dbReference type="Proteomes" id="UP001473063">
    <property type="component" value="Unassembled WGS sequence"/>
</dbReference>
<reference evidence="4 5" key="1">
    <citation type="submission" date="2024-03" db="EMBL/GenBank/DDBJ databases">
        <title>Human intestinal bacterial collection.</title>
        <authorList>
            <person name="Pauvert C."/>
            <person name="Hitch T.C.A."/>
            <person name="Clavel T."/>
        </authorList>
    </citation>
    <scope>NUCLEOTIDE SEQUENCE [LARGE SCALE GENOMIC DNA]</scope>
    <source>
        <strain evidence="4 5">CLA-JM-H16</strain>
    </source>
</reference>
<feature type="signal peptide" evidence="3">
    <location>
        <begin position="1"/>
        <end position="22"/>
    </location>
</feature>
<feature type="compositionally biased region" description="Basic and acidic residues" evidence="1">
    <location>
        <begin position="356"/>
        <end position="368"/>
    </location>
</feature>
<sequence length="410" mass="45675">MKKALKFLLAGAVAAGSITLCAAAYGKFSDSVTVTNHISTGDINIALKELEKKENTEISYQNRKIILPGDEISKIPRITNRSEPCWVRVRITYTDDLEGEKGMDDSNLSGMSERWVKKGEYFYYTRKLKQGESADVFTGVSIPREWTEAYQEKHLGITIVADAIQAANFIPDFRAMTPWGNQKIQRCVHDTDGLIVKKKKPVKLGVEFEGNAHKLIAAPDDFFSGFSAAMPGDVFEDSVEIGNTTENMAEIFFRTSPECKSVKDQEFLKKLKLEISMDGKKLYAGDILAASLNKAVSLGKFARGKEGRMDFKVTVPPELDNTYALRKGDVKWIFSVEEEKEVQTVTSVPELSEKEKVPAEENYKDRTGKISSKTKPVKTGDDTNLWLFILLGGTAFLVCCFTIRKGGKKA</sequence>
<keyword evidence="2" id="KW-0472">Membrane</keyword>
<keyword evidence="2" id="KW-0812">Transmembrane</keyword>
<dbReference type="EMBL" id="JBBMEJ010000023">
    <property type="protein sequence ID" value="MEQ2372167.1"/>
    <property type="molecule type" value="Genomic_DNA"/>
</dbReference>
<evidence type="ECO:0000256" key="3">
    <source>
        <dbReference type="SAM" id="SignalP"/>
    </source>
</evidence>
<protein>
    <submittedName>
        <fullName evidence="4">Uncharacterized protein</fullName>
    </submittedName>
</protein>
<name>A0ABV1BHS8_9FIRM</name>
<comment type="caution">
    <text evidence="4">The sequence shown here is derived from an EMBL/GenBank/DDBJ whole genome shotgun (WGS) entry which is preliminary data.</text>
</comment>
<dbReference type="RefSeq" id="WP_349057492.1">
    <property type="nucleotide sequence ID" value="NZ_JBBMEJ010000023.1"/>
</dbReference>
<feature type="transmembrane region" description="Helical" evidence="2">
    <location>
        <begin position="385"/>
        <end position="403"/>
    </location>
</feature>
<gene>
    <name evidence="4" type="ORF">WMO28_14760</name>
</gene>
<proteinExistence type="predicted"/>
<evidence type="ECO:0000256" key="2">
    <source>
        <dbReference type="SAM" id="Phobius"/>
    </source>
</evidence>
<keyword evidence="5" id="KW-1185">Reference proteome</keyword>
<evidence type="ECO:0000313" key="4">
    <source>
        <dbReference type="EMBL" id="MEQ2372167.1"/>
    </source>
</evidence>
<keyword evidence="2" id="KW-1133">Transmembrane helix</keyword>
<keyword evidence="3" id="KW-0732">Signal</keyword>
<organism evidence="4 5">
    <name type="scientific">Blautia aquisgranensis</name>
    <dbReference type="NCBI Taxonomy" id="3133153"/>
    <lineage>
        <taxon>Bacteria</taxon>
        <taxon>Bacillati</taxon>
        <taxon>Bacillota</taxon>
        <taxon>Clostridia</taxon>
        <taxon>Lachnospirales</taxon>
        <taxon>Lachnospiraceae</taxon>
        <taxon>Blautia</taxon>
    </lineage>
</organism>
<evidence type="ECO:0000313" key="5">
    <source>
        <dbReference type="Proteomes" id="UP001473063"/>
    </source>
</evidence>
<feature type="chain" id="PRO_5045610543" evidence="3">
    <location>
        <begin position="23"/>
        <end position="410"/>
    </location>
</feature>